<evidence type="ECO:0000313" key="2">
    <source>
        <dbReference type="Proteomes" id="UP000008138"/>
    </source>
</evidence>
<dbReference type="KEGG" id="tuz:TUZN_1986"/>
<dbReference type="EMBL" id="CP002590">
    <property type="protein sequence ID" value="AEA13444.1"/>
    <property type="molecule type" value="Genomic_DNA"/>
</dbReference>
<accession>F2L4U0</accession>
<dbReference type="OrthoDB" id="25166at2157"/>
<evidence type="ECO:0008006" key="3">
    <source>
        <dbReference type="Google" id="ProtNLM"/>
    </source>
</evidence>
<dbReference type="GeneID" id="10361497"/>
<keyword evidence="2" id="KW-1185">Reference proteome</keyword>
<reference evidence="1 2" key="1">
    <citation type="journal article" date="2011" name="J. Bacteriol.">
        <title>Complete genome sequence of the thermoacidophilic crenarchaeon Thermoproteus uzoniensis 768-20.</title>
        <authorList>
            <person name="Mardanov A.V."/>
            <person name="Gumerov V.M."/>
            <person name="Beletsky A.V."/>
            <person name="Prokofeva M.I."/>
            <person name="Bonch-Osmolovskaya E.A."/>
            <person name="Ravin N.V."/>
            <person name="Skryabin K.G."/>
        </authorList>
    </citation>
    <scope>NUCLEOTIDE SEQUENCE [LARGE SCALE GENOMIC DNA]</scope>
    <source>
        <strain evidence="1 2">768-20</strain>
    </source>
</reference>
<protein>
    <recommendedName>
        <fullName evidence="3">RNase P/RNase MRP subunit p29</fullName>
    </recommendedName>
</protein>
<proteinExistence type="predicted"/>
<gene>
    <name evidence="1" type="ordered locus">TUZN_1986</name>
</gene>
<dbReference type="AlphaFoldDB" id="F2L4U0"/>
<dbReference type="STRING" id="999630.TUZN_1986"/>
<organism evidence="1 2">
    <name type="scientific">Thermoproteus uzoniensis (strain 768-20)</name>
    <dbReference type="NCBI Taxonomy" id="999630"/>
    <lineage>
        <taxon>Archaea</taxon>
        <taxon>Thermoproteota</taxon>
        <taxon>Thermoprotei</taxon>
        <taxon>Thermoproteales</taxon>
        <taxon>Thermoproteaceae</taxon>
        <taxon>Thermoproteus</taxon>
    </lineage>
</organism>
<name>F2L4U0_THEU7</name>
<dbReference type="HOGENOM" id="CLU_2581552_0_0_2"/>
<dbReference type="SUPFAM" id="SSF101744">
    <property type="entry name" value="Rof/RNase P subunit-like"/>
    <property type="match status" value="1"/>
</dbReference>
<reference key="2">
    <citation type="submission" date="2011-03" db="EMBL/GenBank/DDBJ databases">
        <title>Complete genome sequence of the thermoacidophilic crenarchaeon Thermoproteus uzoniensis 768-20.</title>
        <authorList>
            <person name="Mardanov A.V."/>
            <person name="Gumerov V.M."/>
            <person name="Beletsky A.V."/>
            <person name="Prokofeva M.I."/>
            <person name="Bonch-Osmolovskaya E.A."/>
            <person name="Ravin N.V."/>
            <person name="Skryabin K.G."/>
        </authorList>
    </citation>
    <scope>NUCLEOTIDE SEQUENCE</scope>
    <source>
        <strain>768-20</strain>
    </source>
</reference>
<dbReference type="RefSeq" id="WP_013680779.1">
    <property type="nucleotide sequence ID" value="NC_015315.1"/>
</dbReference>
<evidence type="ECO:0000313" key="1">
    <source>
        <dbReference type="EMBL" id="AEA13444.1"/>
    </source>
</evidence>
<dbReference type="Proteomes" id="UP000008138">
    <property type="component" value="Chromosome"/>
</dbReference>
<sequence length="87" mass="9635">MSCWDLLGRRVKAVNCSHEAEGLVVGESREALYILRGARVALVPKRLCDFIDLDRAVLIKGIYLAGYRDVRLLSDRCLSLSEKGKGG</sequence>
<dbReference type="eggNOG" id="arCOG00784">
    <property type="taxonomic scope" value="Archaea"/>
</dbReference>
<dbReference type="InterPro" id="IPR023534">
    <property type="entry name" value="Rof/RNase_P-like"/>
</dbReference>